<feature type="domain" description="RRM" evidence="3">
    <location>
        <begin position="329"/>
        <end position="407"/>
    </location>
</feature>
<evidence type="ECO:0000256" key="2">
    <source>
        <dbReference type="SAM" id="MobiDB-lite"/>
    </source>
</evidence>
<feature type="region of interest" description="Disordered" evidence="2">
    <location>
        <begin position="403"/>
        <end position="424"/>
    </location>
</feature>
<dbReference type="Gene3D" id="3.30.70.330">
    <property type="match status" value="1"/>
</dbReference>
<dbReference type="GO" id="GO:0061632">
    <property type="term" value="F:RNA lariat debranching enzyme activator activity"/>
    <property type="evidence" value="ECO:0007669"/>
    <property type="project" value="TreeGrafter"/>
</dbReference>
<proteinExistence type="predicted"/>
<name>A0A835Y4C3_9CHLO</name>
<sequence length="660" mass="69847">MSSVKVLFSGAVEGDWAALFKKVDGVNKKNGPFEALFCAGQFFGPGDDSLDPSDALVKYVTGESAVPVPTYFIGGFGAGANAILEALPASKAPLKYLGRSGVTSVHGLNVAFLDGVYHHATFTGKGEDAAAAGKGPACPYYTPDDVALLKAQLKALEGEVDVLLTCEWPRGLTTGLQGALPEGYRPATSGSSVVAELVALARPRYHIAGGEALHCARPPFSHKDLGAGIRVTRFVGLAPMAHPGKAKSLHALGLAPASTLEPEALSAAPEGCTPSPFDLKQAKREADEMAADPNFSRWQQSGAKKPRRDAPAQAQPIAGKPDVPRDPWQTVVVKNLPWAATEEELETFFGQAGKVINIWRGTNPRDGRVQHFTHVQFSTREAAERALQTLHNCDFKGRQVHVEPSTAGTAGTGRGREGAEGGGGGAGKPVDGCWFCLGSVAADTELVASVGDELYVALDKGPITPEHVLVVPIDHHPASVALAPSAFAEMERYLSALRAMYASLGRELVGFERHLSLRNKGGNHCHINVIGVPPAAGRRAAEAFKSAAAKAGYQLELLPPPTRGSGPEELRQQLERAVGGCDAEYFIAILPDGSRLVRPLMRGERWPMALGREVLADLAGAPERASWKACALKPEEEAARAERFKTLFGPYELQPGEGGQ</sequence>
<dbReference type="CDD" id="cd07380">
    <property type="entry name" value="MPP_CWF19_N"/>
    <property type="match status" value="1"/>
</dbReference>
<dbReference type="InterPro" id="IPR006768">
    <property type="entry name" value="Cwf19-like_C_dom-1"/>
</dbReference>
<evidence type="ECO:0000256" key="1">
    <source>
        <dbReference type="PROSITE-ProRule" id="PRU00176"/>
    </source>
</evidence>
<dbReference type="SMART" id="SM00360">
    <property type="entry name" value="RRM"/>
    <property type="match status" value="1"/>
</dbReference>
<accession>A0A835Y4C3</accession>
<evidence type="ECO:0000259" key="3">
    <source>
        <dbReference type="PROSITE" id="PS50102"/>
    </source>
</evidence>
<dbReference type="Pfam" id="PF04677">
    <property type="entry name" value="CwfJ_C_1"/>
    <property type="match status" value="1"/>
</dbReference>
<keyword evidence="1" id="KW-0694">RNA-binding</keyword>
<dbReference type="SUPFAM" id="SSF54928">
    <property type="entry name" value="RNA-binding domain, RBD"/>
    <property type="match status" value="1"/>
</dbReference>
<evidence type="ECO:0000313" key="4">
    <source>
        <dbReference type="EMBL" id="KAG2490789.1"/>
    </source>
</evidence>
<dbReference type="AlphaFoldDB" id="A0A835Y4C3"/>
<dbReference type="InterPro" id="IPR012677">
    <property type="entry name" value="Nucleotide-bd_a/b_plait_sf"/>
</dbReference>
<feature type="region of interest" description="Disordered" evidence="2">
    <location>
        <begin position="283"/>
        <end position="326"/>
    </location>
</feature>
<dbReference type="Proteomes" id="UP000612055">
    <property type="component" value="Unassembled WGS sequence"/>
</dbReference>
<dbReference type="InterPro" id="IPR035979">
    <property type="entry name" value="RBD_domain_sf"/>
</dbReference>
<keyword evidence="5" id="KW-1185">Reference proteome</keyword>
<dbReference type="PROSITE" id="PS50102">
    <property type="entry name" value="RRM"/>
    <property type="match status" value="1"/>
</dbReference>
<dbReference type="GO" id="GO:0003723">
    <property type="term" value="F:RNA binding"/>
    <property type="evidence" value="ECO:0007669"/>
    <property type="project" value="UniProtKB-UniRule"/>
</dbReference>
<evidence type="ECO:0000313" key="5">
    <source>
        <dbReference type="Proteomes" id="UP000612055"/>
    </source>
</evidence>
<protein>
    <recommendedName>
        <fullName evidence="3">RRM domain-containing protein</fullName>
    </recommendedName>
</protein>
<dbReference type="SMART" id="SM00361">
    <property type="entry name" value="RRM_1"/>
    <property type="match status" value="1"/>
</dbReference>
<dbReference type="Gene3D" id="3.30.428.10">
    <property type="entry name" value="HIT-like"/>
    <property type="match status" value="1"/>
</dbReference>
<dbReference type="GO" id="GO:0000398">
    <property type="term" value="P:mRNA splicing, via spliceosome"/>
    <property type="evidence" value="ECO:0007669"/>
    <property type="project" value="TreeGrafter"/>
</dbReference>
<dbReference type="OrthoDB" id="444325at2759"/>
<dbReference type="Pfam" id="PF00076">
    <property type="entry name" value="RRM_1"/>
    <property type="match status" value="1"/>
</dbReference>
<dbReference type="PANTHER" id="PTHR12072">
    <property type="entry name" value="CWF19, CELL CYCLE CONTROL PROTEIN"/>
    <property type="match status" value="1"/>
</dbReference>
<gene>
    <name evidence="4" type="ORF">HYH03_010711</name>
</gene>
<dbReference type="InterPro" id="IPR000504">
    <property type="entry name" value="RRM_dom"/>
</dbReference>
<dbReference type="InterPro" id="IPR040194">
    <property type="entry name" value="Cwf19-like"/>
</dbReference>
<dbReference type="PANTHER" id="PTHR12072:SF4">
    <property type="entry name" value="CWF19-LIKE PROTEIN 1"/>
    <property type="match status" value="1"/>
</dbReference>
<organism evidence="4 5">
    <name type="scientific">Edaphochlamys debaryana</name>
    <dbReference type="NCBI Taxonomy" id="47281"/>
    <lineage>
        <taxon>Eukaryota</taxon>
        <taxon>Viridiplantae</taxon>
        <taxon>Chlorophyta</taxon>
        <taxon>core chlorophytes</taxon>
        <taxon>Chlorophyceae</taxon>
        <taxon>CS clade</taxon>
        <taxon>Chlamydomonadales</taxon>
        <taxon>Chlamydomonadales incertae sedis</taxon>
        <taxon>Edaphochlamys</taxon>
    </lineage>
</organism>
<dbReference type="InterPro" id="IPR003954">
    <property type="entry name" value="RRM_euk-type"/>
</dbReference>
<reference evidence="4" key="1">
    <citation type="journal article" date="2020" name="bioRxiv">
        <title>Comparative genomics of Chlamydomonas.</title>
        <authorList>
            <person name="Craig R.J."/>
            <person name="Hasan A.R."/>
            <person name="Ness R.W."/>
            <person name="Keightley P.D."/>
        </authorList>
    </citation>
    <scope>NUCLEOTIDE SEQUENCE</scope>
    <source>
        <strain evidence="4">CCAP 11/70</strain>
    </source>
</reference>
<dbReference type="GO" id="GO:0071014">
    <property type="term" value="C:post-mRNA release spliceosomal complex"/>
    <property type="evidence" value="ECO:0007669"/>
    <property type="project" value="TreeGrafter"/>
</dbReference>
<dbReference type="SUPFAM" id="SSF54197">
    <property type="entry name" value="HIT-like"/>
    <property type="match status" value="1"/>
</dbReference>
<dbReference type="EMBL" id="JAEHOE010000058">
    <property type="protein sequence ID" value="KAG2490789.1"/>
    <property type="molecule type" value="Genomic_DNA"/>
</dbReference>
<comment type="caution">
    <text evidence="4">The sequence shown here is derived from an EMBL/GenBank/DDBJ whole genome shotgun (WGS) entry which is preliminary data.</text>
</comment>
<dbReference type="CDD" id="cd00590">
    <property type="entry name" value="RRM_SF"/>
    <property type="match status" value="1"/>
</dbReference>
<dbReference type="InterPro" id="IPR036265">
    <property type="entry name" value="HIT-like_sf"/>
</dbReference>